<name>A0A080WSH6_TRIRC</name>
<evidence type="ECO:0000256" key="1">
    <source>
        <dbReference type="SAM" id="MobiDB-lite"/>
    </source>
</evidence>
<accession>A0A080WSH6</accession>
<dbReference type="RefSeq" id="XP_047605902.1">
    <property type="nucleotide sequence ID" value="XM_047751010.1"/>
</dbReference>
<reference evidence="3" key="1">
    <citation type="journal article" date="2012" name="MBio">
        <title>Comparative genome analysis of Trichophyton rubrum and related dermatophytes reveals candidate genes involved in infection.</title>
        <authorList>
            <person name="Martinez D.A."/>
            <person name="Oliver B.G."/>
            <person name="Graeser Y."/>
            <person name="Goldberg J.M."/>
            <person name="Li W."/>
            <person name="Martinez-Rossi N.M."/>
            <person name="Monod M."/>
            <person name="Shelest E."/>
            <person name="Barton R.C."/>
            <person name="Birch E."/>
            <person name="Brakhage A.A."/>
            <person name="Chen Z."/>
            <person name="Gurr S.J."/>
            <person name="Heiman D."/>
            <person name="Heitman J."/>
            <person name="Kosti I."/>
            <person name="Rossi A."/>
            <person name="Saif S."/>
            <person name="Samalova M."/>
            <person name="Saunders C.W."/>
            <person name="Shea T."/>
            <person name="Summerbell R.C."/>
            <person name="Xu J."/>
            <person name="Young S."/>
            <person name="Zeng Q."/>
            <person name="Birren B.W."/>
            <person name="Cuomo C.A."/>
            <person name="White T.C."/>
        </authorList>
    </citation>
    <scope>NUCLEOTIDE SEQUENCE [LARGE SCALE GENOMIC DNA]</scope>
    <source>
        <strain evidence="3">ATCC MYA-4607 / CBS 118892</strain>
    </source>
</reference>
<dbReference type="Proteomes" id="UP000008864">
    <property type="component" value="Unassembled WGS sequence"/>
</dbReference>
<keyword evidence="3" id="KW-1185">Reference proteome</keyword>
<gene>
    <name evidence="2" type="ORF">TERG_11981</name>
</gene>
<evidence type="ECO:0000313" key="2">
    <source>
        <dbReference type="EMBL" id="KFL61153.1"/>
    </source>
</evidence>
<feature type="region of interest" description="Disordered" evidence="1">
    <location>
        <begin position="1"/>
        <end position="26"/>
    </location>
</feature>
<protein>
    <submittedName>
        <fullName evidence="2">Uncharacterized protein</fullName>
    </submittedName>
</protein>
<dbReference type="AlphaFoldDB" id="A0A080WSH6"/>
<dbReference type="GeneID" id="71777305"/>
<dbReference type="InParanoid" id="A0A080WSH6"/>
<evidence type="ECO:0000313" key="3">
    <source>
        <dbReference type="Proteomes" id="UP000008864"/>
    </source>
</evidence>
<proteinExistence type="predicted"/>
<organism evidence="2 3">
    <name type="scientific">Trichophyton rubrum (strain ATCC MYA-4607 / CBS 118892)</name>
    <name type="common">Athlete's foot fungus</name>
    <dbReference type="NCBI Taxonomy" id="559305"/>
    <lineage>
        <taxon>Eukaryota</taxon>
        <taxon>Fungi</taxon>
        <taxon>Dikarya</taxon>
        <taxon>Ascomycota</taxon>
        <taxon>Pezizomycotina</taxon>
        <taxon>Eurotiomycetes</taxon>
        <taxon>Eurotiomycetidae</taxon>
        <taxon>Onygenales</taxon>
        <taxon>Arthrodermataceae</taxon>
        <taxon>Trichophyton</taxon>
    </lineage>
</organism>
<dbReference type="EMBL" id="GG700650">
    <property type="protein sequence ID" value="KFL61153.1"/>
    <property type="molecule type" value="Genomic_DNA"/>
</dbReference>
<dbReference type="HOGENOM" id="CLU_1929106_0_0_1"/>
<sequence length="131" mass="14558">MIDGDEGKRHGRRNGSASARIRPAHDARAGVARSVEPFNGLPVTVSKHPRKLICEQSSLGAQITWVNPGCIERWLLNRPQARIGSYIGISKVLVKRRNTPVKIFIDSCSRHLIKARQCLLKSGRINANLSR</sequence>